<protein>
    <submittedName>
        <fullName evidence="6">Redoxin domain-containing protein</fullName>
    </submittedName>
</protein>
<keyword evidence="4" id="KW-0676">Redox-active center</keyword>
<dbReference type="InterPro" id="IPR012336">
    <property type="entry name" value="Thioredoxin-like_fold"/>
</dbReference>
<gene>
    <name evidence="6" type="ORF">DBX24_03560</name>
</gene>
<dbReference type="Pfam" id="PF13905">
    <property type="entry name" value="Thioredoxin_8"/>
    <property type="match status" value="1"/>
</dbReference>
<sequence length="501" mass="56431">MKSYLSLIVAFFLLISCNKKIEVKGNIKNANPLDRIEVIEASGVATLPLINIPVDEKGHFNASFDAPKNGMYLFAYAGKATMLYLKKGQSLELSGDASSFPETNQIKGETKANNDFLKKADESFLSYANKIDVQKLIETDEPKFIKDFNKILTDLTKQIDDFGAKYKADSEVITYKKMDTNAKLIGLMDLYEKSHALTTKNKSYKPAAKFTELKKSLINDEEKMVKEIPAYRQFLLGTLNNDFQKFAQPKMLSSQQTPLTSELFTDFMKQKKDFSQTTKDYLFAFIIANDINYENIKKYDKITKLIDENIKDNTIKDNLKELQKVLMGFKEGTAPDLALQNEDGSNTNLKDLKGKPTLVVFYASYNPNIAFTLVPQLKELDDTYKSKLNFAYINLDDTQDQFKKTSSSLLKGLSGAHFYIKDGINSPEAKKFGLYAFKIPSIILIDKDGKLSGRPYFGIDENFTNQLEKLTGIKAPSQAPPAEISPLPTEKAPSQQPEQAK</sequence>
<dbReference type="RefSeq" id="WP_160224004.1">
    <property type="nucleotide sequence ID" value="NZ_CP029149.1"/>
</dbReference>
<dbReference type="InterPro" id="IPR050553">
    <property type="entry name" value="Thioredoxin_ResA/DsbE_sf"/>
</dbReference>
<evidence type="ECO:0000313" key="6">
    <source>
        <dbReference type="EMBL" id="QHN65039.1"/>
    </source>
</evidence>
<dbReference type="SUPFAM" id="SSF52833">
    <property type="entry name" value="Thioredoxin-like"/>
    <property type="match status" value="1"/>
</dbReference>
<dbReference type="InterPro" id="IPR013766">
    <property type="entry name" value="Thioredoxin_domain"/>
</dbReference>
<organism evidence="6 7">
    <name type="scientific">Bergeyella cardium</name>
    <dbReference type="NCBI Taxonomy" id="1585976"/>
    <lineage>
        <taxon>Bacteria</taxon>
        <taxon>Pseudomonadati</taxon>
        <taxon>Bacteroidota</taxon>
        <taxon>Flavobacteriia</taxon>
        <taxon>Flavobacteriales</taxon>
        <taxon>Weeksellaceae</taxon>
        <taxon>Bergeyella</taxon>
    </lineage>
</organism>
<keyword evidence="2" id="KW-0201">Cytochrome c-type biogenesis</keyword>
<dbReference type="PROSITE" id="PS51352">
    <property type="entry name" value="THIOREDOXIN_2"/>
    <property type="match status" value="1"/>
</dbReference>
<dbReference type="PANTHER" id="PTHR42852">
    <property type="entry name" value="THIOL:DISULFIDE INTERCHANGE PROTEIN DSBE"/>
    <property type="match status" value="1"/>
</dbReference>
<dbReference type="InterPro" id="IPR036249">
    <property type="entry name" value="Thioredoxin-like_sf"/>
</dbReference>
<dbReference type="Gene3D" id="3.40.30.10">
    <property type="entry name" value="Glutaredoxin"/>
    <property type="match status" value="1"/>
</dbReference>
<evidence type="ECO:0000256" key="5">
    <source>
        <dbReference type="SAM" id="MobiDB-lite"/>
    </source>
</evidence>
<dbReference type="GO" id="GO:0030313">
    <property type="term" value="C:cell envelope"/>
    <property type="evidence" value="ECO:0007669"/>
    <property type="project" value="UniProtKB-SubCell"/>
</dbReference>
<name>A0A6P1QTA6_9FLAO</name>
<dbReference type="PANTHER" id="PTHR42852:SF6">
    <property type="entry name" value="THIOL:DISULFIDE INTERCHANGE PROTEIN DSBE"/>
    <property type="match status" value="1"/>
</dbReference>
<evidence type="ECO:0000256" key="3">
    <source>
        <dbReference type="ARBA" id="ARBA00023157"/>
    </source>
</evidence>
<keyword evidence="7" id="KW-1185">Reference proteome</keyword>
<dbReference type="AlphaFoldDB" id="A0A6P1QTA6"/>
<dbReference type="Proteomes" id="UP000464318">
    <property type="component" value="Chromosome"/>
</dbReference>
<evidence type="ECO:0000313" key="7">
    <source>
        <dbReference type="Proteomes" id="UP000464318"/>
    </source>
</evidence>
<proteinExistence type="predicted"/>
<dbReference type="KEGG" id="bcad:DBX24_03560"/>
<feature type="region of interest" description="Disordered" evidence="5">
    <location>
        <begin position="472"/>
        <end position="501"/>
    </location>
</feature>
<dbReference type="GO" id="GO:0017004">
    <property type="term" value="P:cytochrome complex assembly"/>
    <property type="evidence" value="ECO:0007669"/>
    <property type="project" value="UniProtKB-KW"/>
</dbReference>
<reference evidence="6 7" key="1">
    <citation type="submission" date="2018-04" db="EMBL/GenBank/DDBJ databases">
        <title>Characteristic and Complete Genome Sequencing of A Novel Member of Infective Endocarditis Causative Bacteria: Bergeyella cardium QL-PH.</title>
        <authorList>
            <person name="Pan H."/>
            <person name="Sun E."/>
            <person name="Zhang Y."/>
        </authorList>
    </citation>
    <scope>NUCLEOTIDE SEQUENCE [LARGE SCALE GENOMIC DNA]</scope>
    <source>
        <strain evidence="6 7">HPQL</strain>
    </source>
</reference>
<keyword evidence="3" id="KW-1015">Disulfide bond</keyword>
<evidence type="ECO:0000256" key="4">
    <source>
        <dbReference type="ARBA" id="ARBA00023284"/>
    </source>
</evidence>
<dbReference type="PROSITE" id="PS51257">
    <property type="entry name" value="PROKAR_LIPOPROTEIN"/>
    <property type="match status" value="1"/>
</dbReference>
<evidence type="ECO:0000256" key="2">
    <source>
        <dbReference type="ARBA" id="ARBA00022748"/>
    </source>
</evidence>
<comment type="subcellular location">
    <subcellularLocation>
        <location evidence="1">Cell envelope</location>
    </subcellularLocation>
</comment>
<feature type="compositionally biased region" description="Polar residues" evidence="5">
    <location>
        <begin position="492"/>
        <end position="501"/>
    </location>
</feature>
<dbReference type="OrthoDB" id="1272911at2"/>
<accession>A0A6P1QTA6</accession>
<dbReference type="EMBL" id="CP029149">
    <property type="protein sequence ID" value="QHN65039.1"/>
    <property type="molecule type" value="Genomic_DNA"/>
</dbReference>
<evidence type="ECO:0000256" key="1">
    <source>
        <dbReference type="ARBA" id="ARBA00004196"/>
    </source>
</evidence>